<gene>
    <name evidence="2" type="ORF">OP10G_2168</name>
</gene>
<evidence type="ECO:0000256" key="1">
    <source>
        <dbReference type="SAM" id="Phobius"/>
    </source>
</evidence>
<name>A0A068NQ51_FIMGI</name>
<feature type="transmembrane region" description="Helical" evidence="1">
    <location>
        <begin position="38"/>
        <end position="58"/>
    </location>
</feature>
<organism evidence="2 3">
    <name type="scientific">Fimbriimonas ginsengisoli Gsoil 348</name>
    <dbReference type="NCBI Taxonomy" id="661478"/>
    <lineage>
        <taxon>Bacteria</taxon>
        <taxon>Bacillati</taxon>
        <taxon>Armatimonadota</taxon>
        <taxon>Fimbriimonadia</taxon>
        <taxon>Fimbriimonadales</taxon>
        <taxon>Fimbriimonadaceae</taxon>
        <taxon>Fimbriimonas</taxon>
    </lineage>
</organism>
<dbReference type="KEGG" id="fgi:OP10G_2168"/>
<evidence type="ECO:0000313" key="2">
    <source>
        <dbReference type="EMBL" id="AIE85536.1"/>
    </source>
</evidence>
<evidence type="ECO:0000313" key="3">
    <source>
        <dbReference type="Proteomes" id="UP000027982"/>
    </source>
</evidence>
<dbReference type="EMBL" id="CP007139">
    <property type="protein sequence ID" value="AIE85536.1"/>
    <property type="molecule type" value="Genomic_DNA"/>
</dbReference>
<proteinExistence type="predicted"/>
<keyword evidence="1" id="KW-0812">Transmembrane</keyword>
<dbReference type="AlphaFoldDB" id="A0A068NQ51"/>
<keyword evidence="1" id="KW-0472">Membrane</keyword>
<feature type="transmembrane region" description="Helical" evidence="1">
    <location>
        <begin position="7"/>
        <end position="26"/>
    </location>
</feature>
<reference evidence="2 3" key="1">
    <citation type="journal article" date="2014" name="PLoS ONE">
        <title>The first complete genome sequence of the class fimbriimonadia in the phylum armatimonadetes.</title>
        <authorList>
            <person name="Hu Z.Y."/>
            <person name="Wang Y.Z."/>
            <person name="Im W.T."/>
            <person name="Wang S.Y."/>
            <person name="Zhao G.P."/>
            <person name="Zheng H.J."/>
            <person name="Quan Z.X."/>
        </authorList>
    </citation>
    <scope>NUCLEOTIDE SEQUENCE [LARGE SCALE GENOMIC DNA]</scope>
    <source>
        <strain evidence="2">Gsoil 348</strain>
    </source>
</reference>
<sequence>MKENEVSTNGIFAATFVALAGTIGHYLTHGRLSSSLEWVWLGVFAAALIILSGAVVNFDPRRIIK</sequence>
<dbReference type="RefSeq" id="WP_025225896.1">
    <property type="nucleotide sequence ID" value="NZ_CP007139.1"/>
</dbReference>
<protein>
    <submittedName>
        <fullName evidence="2">Uncharacterized protein</fullName>
    </submittedName>
</protein>
<dbReference type="HOGENOM" id="CLU_2843411_0_0_0"/>
<dbReference type="Proteomes" id="UP000027982">
    <property type="component" value="Chromosome"/>
</dbReference>
<dbReference type="STRING" id="661478.OP10G_2168"/>
<keyword evidence="3" id="KW-1185">Reference proteome</keyword>
<keyword evidence="1" id="KW-1133">Transmembrane helix</keyword>
<accession>A0A068NQ51</accession>